<feature type="signal peptide" evidence="1">
    <location>
        <begin position="1"/>
        <end position="19"/>
    </location>
</feature>
<feature type="chain" id="PRO_5016870043" evidence="1">
    <location>
        <begin position="20"/>
        <end position="49"/>
    </location>
</feature>
<evidence type="ECO:0000313" key="3">
    <source>
        <dbReference type="Proteomes" id="UP000255163"/>
    </source>
</evidence>
<evidence type="ECO:0000313" key="2">
    <source>
        <dbReference type="EMBL" id="STD20393.1"/>
    </source>
</evidence>
<evidence type="ECO:0000256" key="1">
    <source>
        <dbReference type="SAM" id="SignalP"/>
    </source>
</evidence>
<accession>A0A376F8H3</accession>
<name>A0A376F8H3_ENTAS</name>
<gene>
    <name evidence="2" type="ORF">NCTC12123_01904</name>
</gene>
<proteinExistence type="predicted"/>
<dbReference type="EMBL" id="UFYI01000007">
    <property type="protein sequence ID" value="STD20393.1"/>
    <property type="molecule type" value="Genomic_DNA"/>
</dbReference>
<keyword evidence="1" id="KW-0732">Signal</keyword>
<organism evidence="2 3">
    <name type="scientific">Enterobacter asburiae</name>
    <dbReference type="NCBI Taxonomy" id="61645"/>
    <lineage>
        <taxon>Bacteria</taxon>
        <taxon>Pseudomonadati</taxon>
        <taxon>Pseudomonadota</taxon>
        <taxon>Gammaproteobacteria</taxon>
        <taxon>Enterobacterales</taxon>
        <taxon>Enterobacteriaceae</taxon>
        <taxon>Enterobacter</taxon>
        <taxon>Enterobacter cloacae complex</taxon>
    </lineage>
</organism>
<reference evidence="2 3" key="1">
    <citation type="submission" date="2018-06" db="EMBL/GenBank/DDBJ databases">
        <authorList>
            <consortium name="Pathogen Informatics"/>
            <person name="Doyle S."/>
        </authorList>
    </citation>
    <scope>NUCLEOTIDE SEQUENCE [LARGE SCALE GENOMIC DNA]</scope>
    <source>
        <strain evidence="2 3">NCTC12123</strain>
    </source>
</reference>
<protein>
    <submittedName>
        <fullName evidence="2">Uncharacterized protein</fullName>
    </submittedName>
</protein>
<dbReference type="Proteomes" id="UP000255163">
    <property type="component" value="Unassembled WGS sequence"/>
</dbReference>
<sequence length="49" mass="5473">MKLSLVSALLIFLVPAAWADNNGVYKKAKRHRLPTRLIADIAEPTTRVL</sequence>
<dbReference type="AlphaFoldDB" id="A0A376F8H3"/>